<keyword evidence="2" id="KW-1185">Reference proteome</keyword>
<gene>
    <name evidence="1" type="ORF">SAMN05421842_101250</name>
</gene>
<dbReference type="Proteomes" id="UP000199263">
    <property type="component" value="Unassembled WGS sequence"/>
</dbReference>
<organism evidence="1 2">
    <name type="scientific">Clostridium uliginosum</name>
    <dbReference type="NCBI Taxonomy" id="119641"/>
    <lineage>
        <taxon>Bacteria</taxon>
        <taxon>Bacillati</taxon>
        <taxon>Bacillota</taxon>
        <taxon>Clostridia</taxon>
        <taxon>Eubacteriales</taxon>
        <taxon>Clostridiaceae</taxon>
        <taxon>Clostridium</taxon>
    </lineage>
</organism>
<reference evidence="1 2" key="1">
    <citation type="submission" date="2016-10" db="EMBL/GenBank/DDBJ databases">
        <authorList>
            <person name="de Groot N.N."/>
        </authorList>
    </citation>
    <scope>NUCLEOTIDE SEQUENCE [LARGE SCALE GENOMIC DNA]</scope>
    <source>
        <strain evidence="1 2">DSM 12992</strain>
    </source>
</reference>
<sequence>MFYNDVSSIIGFDIGNKKEVTCKKASFYNLFVKGNQSSLSKYSIDEELNVYVENALDDIKDVCKEIFLQYSLSTKSSGSIGTDNKRIEKD</sequence>
<dbReference type="OrthoDB" id="9831194at2"/>
<evidence type="ECO:0000313" key="1">
    <source>
        <dbReference type="EMBL" id="SFC21299.1"/>
    </source>
</evidence>
<accession>A0A1I1HAX3</accession>
<dbReference type="RefSeq" id="WP_090088005.1">
    <property type="nucleotide sequence ID" value="NZ_FOMG01000001.1"/>
</dbReference>
<evidence type="ECO:0000313" key="2">
    <source>
        <dbReference type="Proteomes" id="UP000199263"/>
    </source>
</evidence>
<name>A0A1I1HAX3_9CLOT</name>
<dbReference type="AlphaFoldDB" id="A0A1I1HAX3"/>
<dbReference type="EMBL" id="FOMG01000001">
    <property type="protein sequence ID" value="SFC21299.1"/>
    <property type="molecule type" value="Genomic_DNA"/>
</dbReference>
<dbReference type="STRING" id="119641.SAMN05421842_101250"/>
<protein>
    <submittedName>
        <fullName evidence="1">Uncharacterized protein</fullName>
    </submittedName>
</protein>
<proteinExistence type="predicted"/>